<dbReference type="AlphaFoldDB" id="A0A4Y7LL56"/>
<feature type="transmembrane region" description="Helical" evidence="6">
    <location>
        <begin position="107"/>
        <end position="128"/>
    </location>
</feature>
<sequence length="475" mass="56020">MYCFHLSAEKYYKNLSGDLEYGWSWLAAFKLKRLVDTADFEWKTWKSCLLIWLRFVTFHLFVNQILKRKLQKFIILFNTGISFCWLLYVLGPMLSLIIFLQPLVLQLIFQLFSLTFVWVACLSLIYALHSSYFVEIKDYMFEKDYTQEYLFAILITWTIARSISYLVDTSSLNNEQKRLRNCYYYCFYLPLLPTGPLLLYNEFQNSVEKTVSPWCWRKFFIRLLNVLRYLFWWFFHQLALHFFYHSAFQYHSNLVERLDTWSAAGLGYSLGQFFMTKYTVLYGLPSALAKLDQVDCPKPPKCIGRIHLYSQMWRDFDRGLYNFMLRYIYIPLISFSAWTSWKLVCSALCFIFVGIWHGGTTAVVVWCVCNYIGICIEMTAKHMSKLPPLSIWKTNWTAANWLRFEAAACSPLLLISALSNFCFFTDANVGFILASKAILEGGALRLLFILVVMYCCCHVSMAVKHLKYFHTKKNK</sequence>
<dbReference type="GO" id="GO:0016020">
    <property type="term" value="C:membrane"/>
    <property type="evidence" value="ECO:0007669"/>
    <property type="project" value="UniProtKB-SubCell"/>
</dbReference>
<feature type="transmembrane region" description="Helical" evidence="6">
    <location>
        <begin position="264"/>
        <end position="284"/>
    </location>
</feature>
<keyword evidence="4 6" id="KW-0472">Membrane</keyword>
<dbReference type="PANTHER" id="PTHR13285:SF18">
    <property type="entry name" value="PROTEIN-CYSTEINE N-PALMITOYLTRANSFERASE RASP"/>
    <property type="match status" value="1"/>
</dbReference>
<feature type="transmembrane region" description="Helical" evidence="6">
    <location>
        <begin position="182"/>
        <end position="200"/>
    </location>
</feature>
<feature type="transmembrane region" description="Helical" evidence="6">
    <location>
        <begin position="149"/>
        <end position="167"/>
    </location>
</feature>
<feature type="transmembrane region" description="Helical" evidence="6">
    <location>
        <begin position="226"/>
        <end position="244"/>
    </location>
</feature>
<evidence type="ECO:0000256" key="6">
    <source>
        <dbReference type="SAM" id="Phobius"/>
    </source>
</evidence>
<dbReference type="PANTHER" id="PTHR13285">
    <property type="entry name" value="ACYLTRANSFERASE"/>
    <property type="match status" value="1"/>
</dbReference>
<proteinExistence type="evidence at transcript level"/>
<accession>A0A4Y7LL56</accession>
<name>A0A4Y7LL56_9CRUS</name>
<evidence type="ECO:0000313" key="7">
    <source>
        <dbReference type="EMBL" id="SVE69817.1"/>
    </source>
</evidence>
<evidence type="ECO:0000256" key="2">
    <source>
        <dbReference type="ARBA" id="ARBA00022692"/>
    </source>
</evidence>
<feature type="transmembrane region" description="Helical" evidence="6">
    <location>
        <begin position="328"/>
        <end position="356"/>
    </location>
</feature>
<keyword evidence="3 6" id="KW-1133">Transmembrane helix</keyword>
<gene>
    <name evidence="7" type="primary">EOG090X06SF</name>
</gene>
<feature type="transmembrane region" description="Helical" evidence="6">
    <location>
        <begin position="74"/>
        <end position="101"/>
    </location>
</feature>
<organism evidence="7">
    <name type="scientific">Eubosmina coregoni</name>
    <dbReference type="NCBI Taxonomy" id="186181"/>
    <lineage>
        <taxon>Eukaryota</taxon>
        <taxon>Metazoa</taxon>
        <taxon>Ecdysozoa</taxon>
        <taxon>Arthropoda</taxon>
        <taxon>Crustacea</taxon>
        <taxon>Branchiopoda</taxon>
        <taxon>Diplostraca</taxon>
        <taxon>Cladocera</taxon>
        <taxon>Anomopoda</taxon>
        <taxon>Bosminidae</taxon>
        <taxon>Eubosmina</taxon>
    </lineage>
</organism>
<dbReference type="GO" id="GO:0016409">
    <property type="term" value="F:palmitoyltransferase activity"/>
    <property type="evidence" value="ECO:0007669"/>
    <property type="project" value="TreeGrafter"/>
</dbReference>
<feature type="transmembrane region" description="Helical" evidence="6">
    <location>
        <begin position="362"/>
        <end position="380"/>
    </location>
</feature>
<feature type="transmembrane region" description="Helical" evidence="6">
    <location>
        <begin position="443"/>
        <end position="463"/>
    </location>
</feature>
<evidence type="ECO:0000256" key="5">
    <source>
        <dbReference type="ARBA" id="ARBA00038268"/>
    </source>
</evidence>
<evidence type="ECO:0000256" key="4">
    <source>
        <dbReference type="ARBA" id="ARBA00023136"/>
    </source>
</evidence>
<evidence type="ECO:0000256" key="3">
    <source>
        <dbReference type="ARBA" id="ARBA00022989"/>
    </source>
</evidence>
<dbReference type="EMBL" id="LR000198">
    <property type="protein sequence ID" value="SVE69817.1"/>
    <property type="molecule type" value="mRNA"/>
</dbReference>
<keyword evidence="2 6" id="KW-0812">Transmembrane</keyword>
<protein>
    <submittedName>
        <fullName evidence="7">EOG090X06SF</fullName>
    </submittedName>
</protein>
<evidence type="ECO:0000256" key="1">
    <source>
        <dbReference type="ARBA" id="ARBA00004141"/>
    </source>
</evidence>
<dbReference type="GO" id="GO:0005783">
    <property type="term" value="C:endoplasmic reticulum"/>
    <property type="evidence" value="ECO:0007669"/>
    <property type="project" value="TreeGrafter"/>
</dbReference>
<dbReference type="InterPro" id="IPR004299">
    <property type="entry name" value="MBOAT_fam"/>
</dbReference>
<comment type="subcellular location">
    <subcellularLocation>
        <location evidence="1">Membrane</location>
        <topology evidence="1">Multi-pass membrane protein</topology>
    </subcellularLocation>
</comment>
<dbReference type="Pfam" id="PF03062">
    <property type="entry name" value="MBOAT"/>
    <property type="match status" value="1"/>
</dbReference>
<reference evidence="7" key="1">
    <citation type="submission" date="2018-08" db="EMBL/GenBank/DDBJ databases">
        <authorList>
            <person name="Cornetti L."/>
        </authorList>
    </citation>
    <scope>NUCLEOTIDE SEQUENCE</scope>
    <source>
        <strain evidence="7">FI-BAL1-1</strain>
    </source>
</reference>
<comment type="similarity">
    <text evidence="5">Belongs to the membrane-bound acyltransferase family. HHAT subfamily.</text>
</comment>
<feature type="transmembrane region" description="Helical" evidence="6">
    <location>
        <begin position="401"/>
        <end position="423"/>
    </location>
</feature>
<dbReference type="InterPro" id="IPR051085">
    <property type="entry name" value="MB_O-acyltransferase"/>
</dbReference>